<dbReference type="InterPro" id="IPR024747">
    <property type="entry name" value="Pyridox_Oxase-rel"/>
</dbReference>
<dbReference type="Gene3D" id="2.30.110.10">
    <property type="entry name" value="Electron Transport, Fmn-binding Protein, Chain A"/>
    <property type="match status" value="1"/>
</dbReference>
<dbReference type="SUPFAM" id="SSF50475">
    <property type="entry name" value="FMN-binding split barrel"/>
    <property type="match status" value="1"/>
</dbReference>
<proteinExistence type="predicted"/>
<comment type="caution">
    <text evidence="1">The sequence shown here is derived from an EMBL/GenBank/DDBJ whole genome shotgun (WGS) entry which is preliminary data.</text>
</comment>
<accession>A0ABV5IXH0</accession>
<evidence type="ECO:0000313" key="2">
    <source>
        <dbReference type="Proteomes" id="UP001589647"/>
    </source>
</evidence>
<evidence type="ECO:0000313" key="1">
    <source>
        <dbReference type="EMBL" id="MFB9209273.1"/>
    </source>
</evidence>
<dbReference type="RefSeq" id="WP_189652976.1">
    <property type="nucleotide sequence ID" value="NZ_BMRC01000034.1"/>
</dbReference>
<sequence>MGGMEAGAIRVMDREECLTLLSMVPVGRVAWARPDGTLVVLPVNFTLDADTVVFRIPPGPILEAIEGGVPMAFEVDDMEPAMRTGWSVLLTGVGEVVRDPAEAGRLERLTGAPWPELEDPVLVRLSLHRMAGRRLPLHPGGVVVERLHREP</sequence>
<keyword evidence="2" id="KW-1185">Reference proteome</keyword>
<dbReference type="EMBL" id="JBHMEI010000098">
    <property type="protein sequence ID" value="MFB9209273.1"/>
    <property type="molecule type" value="Genomic_DNA"/>
</dbReference>
<organism evidence="1 2">
    <name type="scientific">Nonomuraea spiralis</name>
    <dbReference type="NCBI Taxonomy" id="46182"/>
    <lineage>
        <taxon>Bacteria</taxon>
        <taxon>Bacillati</taxon>
        <taxon>Actinomycetota</taxon>
        <taxon>Actinomycetes</taxon>
        <taxon>Streptosporangiales</taxon>
        <taxon>Streptosporangiaceae</taxon>
        <taxon>Nonomuraea</taxon>
    </lineage>
</organism>
<protein>
    <submittedName>
        <fullName evidence="1">Pyridoxamine 5'-phosphate oxidase family protein</fullName>
    </submittedName>
</protein>
<reference evidence="1 2" key="1">
    <citation type="submission" date="2024-09" db="EMBL/GenBank/DDBJ databases">
        <authorList>
            <person name="Sun Q."/>
            <person name="Mori K."/>
        </authorList>
    </citation>
    <scope>NUCLEOTIDE SEQUENCE [LARGE SCALE GENOMIC DNA]</scope>
    <source>
        <strain evidence="1 2">CCM 3426</strain>
    </source>
</reference>
<name>A0ABV5IXH0_9ACTN</name>
<dbReference type="Pfam" id="PF12900">
    <property type="entry name" value="Pyridox_ox_2"/>
    <property type="match status" value="1"/>
</dbReference>
<dbReference type="Proteomes" id="UP001589647">
    <property type="component" value="Unassembled WGS sequence"/>
</dbReference>
<gene>
    <name evidence="1" type="ORF">ACFFV7_49390</name>
</gene>
<dbReference type="InterPro" id="IPR012349">
    <property type="entry name" value="Split_barrel_FMN-bd"/>
</dbReference>